<feature type="transmembrane region" description="Helical" evidence="1">
    <location>
        <begin position="60"/>
        <end position="79"/>
    </location>
</feature>
<feature type="transmembrane region" description="Helical" evidence="1">
    <location>
        <begin position="37"/>
        <end position="54"/>
    </location>
</feature>
<evidence type="ECO:0000313" key="3">
    <source>
        <dbReference type="Proteomes" id="UP000482295"/>
    </source>
</evidence>
<comment type="caution">
    <text evidence="2">The sequence shown here is derived from an EMBL/GenBank/DDBJ whole genome shotgun (WGS) entry which is preliminary data.</text>
</comment>
<evidence type="ECO:0000256" key="1">
    <source>
        <dbReference type="SAM" id="Phobius"/>
    </source>
</evidence>
<evidence type="ECO:0000313" key="2">
    <source>
        <dbReference type="EMBL" id="MUL28661.1"/>
    </source>
</evidence>
<feature type="transmembrane region" description="Helical" evidence="1">
    <location>
        <begin position="6"/>
        <end position="25"/>
    </location>
</feature>
<keyword evidence="1" id="KW-0812">Transmembrane</keyword>
<organism evidence="2 3">
    <name type="scientific">Prevotella vespertina</name>
    <dbReference type="NCBI Taxonomy" id="2608404"/>
    <lineage>
        <taxon>Bacteria</taxon>
        <taxon>Pseudomonadati</taxon>
        <taxon>Bacteroidota</taxon>
        <taxon>Bacteroidia</taxon>
        <taxon>Bacteroidales</taxon>
        <taxon>Prevotellaceae</taxon>
        <taxon>Prevotella</taxon>
    </lineage>
</organism>
<protein>
    <submittedName>
        <fullName evidence="2">DUF4491 family protein</fullName>
    </submittedName>
</protein>
<keyword evidence="1" id="KW-0472">Membrane</keyword>
<dbReference type="Proteomes" id="UP000482295">
    <property type="component" value="Unassembled WGS sequence"/>
</dbReference>
<proteinExistence type="predicted"/>
<dbReference type="EMBL" id="VVIQ01000012">
    <property type="protein sequence ID" value="MUL28661.1"/>
    <property type="molecule type" value="Genomic_DNA"/>
</dbReference>
<keyword evidence="3" id="KW-1185">Reference proteome</keyword>
<name>A0A7C9LT43_9BACT</name>
<dbReference type="AlphaFoldDB" id="A0A7C9LT43"/>
<dbReference type="InterPro" id="IPR027890">
    <property type="entry name" value="DUF4491"/>
</dbReference>
<sequence>MNLNFEGILLAICTFLIIGLCHPLVIKTEYYFGTKPWWIWLVSGIACCVGALFVESIFWSALLGVLGASLLWGIGELLAQEKRVAKGWFPMNPKRKEHYEHIKKDESLCPVCKEKDNH</sequence>
<dbReference type="RefSeq" id="WP_155716520.1">
    <property type="nucleotide sequence ID" value="NZ_VVIQ01000012.1"/>
</dbReference>
<reference evidence="2 3" key="1">
    <citation type="submission" date="2019-09" db="EMBL/GenBank/DDBJ databases">
        <title>Prevotella A2879 sp. nov., isolated from an abscess of a patient.</title>
        <authorList>
            <person name="Buhl M."/>
            <person name="Oberhettinger P."/>
        </authorList>
    </citation>
    <scope>NUCLEOTIDE SEQUENCE [LARGE SCALE GENOMIC DNA]</scope>
    <source>
        <strain evidence="2 3">A2879</strain>
    </source>
</reference>
<keyword evidence="1" id="KW-1133">Transmembrane helix</keyword>
<accession>A0A7C9LT43</accession>
<gene>
    <name evidence="2" type="ORF">F0475_10205</name>
</gene>
<dbReference type="Pfam" id="PF14898">
    <property type="entry name" value="DUF4491"/>
    <property type="match status" value="1"/>
</dbReference>